<evidence type="ECO:0000259" key="4">
    <source>
        <dbReference type="SMART" id="SM00822"/>
    </source>
</evidence>
<evidence type="ECO:0000313" key="5">
    <source>
        <dbReference type="EMBL" id="MBI1683005.1"/>
    </source>
</evidence>
<gene>
    <name evidence="5" type="ORF">I4Q42_04920</name>
</gene>
<evidence type="ECO:0000256" key="3">
    <source>
        <dbReference type="RuleBase" id="RU000363"/>
    </source>
</evidence>
<keyword evidence="2" id="KW-0560">Oxidoreductase</keyword>
<sequence>MSTTQRLAGRTVLITGASSGIGARFARIVAAEGAAVVIGARRVDRLEALRDAIVEAGGKALAVALDVADEASTLAAYDAAEAAFGPVDGVVANAGIQVEGLATDLSVEDFDQVFAVNVRGVFLTAREGARRMRAAGLAERGRIVLVSSITAKVVTPGVTAYSASKAAVSHLGRHLAREWARTGPNVNNLCPGYIRSELAGDWFDTEGGHKQMSKWPRRRLLDEDALDTMLVYLLSDESKGVTGADFTIDDGQSL</sequence>
<proteinExistence type="inferred from homology"/>
<comment type="similarity">
    <text evidence="1 3">Belongs to the short-chain dehydrogenases/reductases (SDR) family.</text>
</comment>
<accession>A0ABS0STM0</accession>
<dbReference type="InterPro" id="IPR020904">
    <property type="entry name" value="Sc_DH/Rdtase_CS"/>
</dbReference>
<evidence type="ECO:0000256" key="2">
    <source>
        <dbReference type="ARBA" id="ARBA00023002"/>
    </source>
</evidence>
<dbReference type="Proteomes" id="UP000639859">
    <property type="component" value="Unassembled WGS sequence"/>
</dbReference>
<evidence type="ECO:0000313" key="6">
    <source>
        <dbReference type="Proteomes" id="UP000639859"/>
    </source>
</evidence>
<dbReference type="PROSITE" id="PS00061">
    <property type="entry name" value="ADH_SHORT"/>
    <property type="match status" value="1"/>
</dbReference>
<dbReference type="RefSeq" id="WP_198574945.1">
    <property type="nucleotide sequence ID" value="NZ_JADWOX010000002.1"/>
</dbReference>
<dbReference type="PANTHER" id="PTHR43669:SF3">
    <property type="entry name" value="ALCOHOL DEHYDROGENASE, PUTATIVE (AFU_ORTHOLOGUE AFUA_3G03445)-RELATED"/>
    <property type="match status" value="1"/>
</dbReference>
<dbReference type="SUPFAM" id="SSF51735">
    <property type="entry name" value="NAD(P)-binding Rossmann-fold domains"/>
    <property type="match status" value="1"/>
</dbReference>
<dbReference type="PRINTS" id="PR00080">
    <property type="entry name" value="SDRFAMILY"/>
</dbReference>
<organism evidence="5 6">
    <name type="scientific">Caulobacter hibisci</name>
    <dbReference type="NCBI Taxonomy" id="2035993"/>
    <lineage>
        <taxon>Bacteria</taxon>
        <taxon>Pseudomonadati</taxon>
        <taxon>Pseudomonadota</taxon>
        <taxon>Alphaproteobacteria</taxon>
        <taxon>Caulobacterales</taxon>
        <taxon>Caulobacteraceae</taxon>
        <taxon>Caulobacter</taxon>
    </lineage>
</organism>
<comment type="caution">
    <text evidence="5">The sequence shown here is derived from an EMBL/GenBank/DDBJ whole genome shotgun (WGS) entry which is preliminary data.</text>
</comment>
<name>A0ABS0STM0_9CAUL</name>
<dbReference type="SMART" id="SM00822">
    <property type="entry name" value="PKS_KR"/>
    <property type="match status" value="1"/>
</dbReference>
<protein>
    <submittedName>
        <fullName evidence="5">SDR family NAD(P)-dependent oxidoreductase</fullName>
    </submittedName>
</protein>
<reference evidence="5 6" key="1">
    <citation type="submission" date="2020-11" db="EMBL/GenBank/DDBJ databases">
        <title>genome sequence of strain KACC 18849.</title>
        <authorList>
            <person name="Gao J."/>
            <person name="Zhang X."/>
        </authorList>
    </citation>
    <scope>NUCLEOTIDE SEQUENCE [LARGE SCALE GENOMIC DNA]</scope>
    <source>
        <strain evidence="5 6">KACC 18849</strain>
    </source>
</reference>
<feature type="domain" description="Ketoreductase" evidence="4">
    <location>
        <begin position="10"/>
        <end position="197"/>
    </location>
</feature>
<dbReference type="Pfam" id="PF00106">
    <property type="entry name" value="adh_short"/>
    <property type="match status" value="1"/>
</dbReference>
<evidence type="ECO:0000256" key="1">
    <source>
        <dbReference type="ARBA" id="ARBA00006484"/>
    </source>
</evidence>
<dbReference type="PRINTS" id="PR00081">
    <property type="entry name" value="GDHRDH"/>
</dbReference>
<dbReference type="CDD" id="cd05233">
    <property type="entry name" value="SDR_c"/>
    <property type="match status" value="1"/>
</dbReference>
<dbReference type="InterPro" id="IPR002347">
    <property type="entry name" value="SDR_fam"/>
</dbReference>
<dbReference type="InterPro" id="IPR057326">
    <property type="entry name" value="KR_dom"/>
</dbReference>
<keyword evidence="6" id="KW-1185">Reference proteome</keyword>
<dbReference type="Gene3D" id="3.40.50.720">
    <property type="entry name" value="NAD(P)-binding Rossmann-like Domain"/>
    <property type="match status" value="1"/>
</dbReference>
<dbReference type="PANTHER" id="PTHR43669">
    <property type="entry name" value="5-KETO-D-GLUCONATE 5-REDUCTASE"/>
    <property type="match status" value="1"/>
</dbReference>
<dbReference type="EMBL" id="JADWOX010000002">
    <property type="protein sequence ID" value="MBI1683005.1"/>
    <property type="molecule type" value="Genomic_DNA"/>
</dbReference>
<dbReference type="InterPro" id="IPR036291">
    <property type="entry name" value="NAD(P)-bd_dom_sf"/>
</dbReference>